<evidence type="ECO:0000259" key="3">
    <source>
        <dbReference type="PROSITE" id="PS50110"/>
    </source>
</evidence>
<feature type="modified residue" description="4-aspartylphosphate" evidence="1">
    <location>
        <position position="151"/>
    </location>
</feature>
<dbReference type="EMBL" id="CP032509">
    <property type="protein sequence ID" value="AZN70136.1"/>
    <property type="molecule type" value="Genomic_DNA"/>
</dbReference>
<dbReference type="KEGG" id="abaw:D5400_01585"/>
<dbReference type="PROSITE" id="PS50110">
    <property type="entry name" value="RESPONSE_REGULATORY"/>
    <property type="match status" value="1"/>
</dbReference>
<dbReference type="InterPro" id="IPR001789">
    <property type="entry name" value="Sig_transdc_resp-reg_receiver"/>
</dbReference>
<evidence type="ECO:0000256" key="2">
    <source>
        <dbReference type="SAM" id="Phobius"/>
    </source>
</evidence>
<evidence type="ECO:0000313" key="4">
    <source>
        <dbReference type="EMBL" id="AZN70136.1"/>
    </source>
</evidence>
<name>A0A3S9AZK3_9HYPH</name>
<dbReference type="RefSeq" id="WP_126007011.1">
    <property type="nucleotide sequence ID" value="NZ_CP032509.1"/>
</dbReference>
<dbReference type="InterPro" id="IPR011006">
    <property type="entry name" value="CheY-like_superfamily"/>
</dbReference>
<evidence type="ECO:0000313" key="5">
    <source>
        <dbReference type="Proteomes" id="UP000268192"/>
    </source>
</evidence>
<reference evidence="4 5" key="1">
    <citation type="submission" date="2018-09" db="EMBL/GenBank/DDBJ databases">
        <title>Marinorhizobium profundi gen. nov., sp. nov., isolated from a deep-sea sediment sample from the New Britain Trench and proposal of Marinorhizobiaceae fam. nov. in the order Rhizobiales of the class Alphaproteobacteria.</title>
        <authorList>
            <person name="Cao J."/>
        </authorList>
    </citation>
    <scope>NUCLEOTIDE SEQUENCE [LARGE SCALE GENOMIC DNA]</scope>
    <source>
        <strain evidence="4 5">WS11</strain>
    </source>
</reference>
<proteinExistence type="predicted"/>
<dbReference type="Proteomes" id="UP000268192">
    <property type="component" value="Chromosome"/>
</dbReference>
<dbReference type="Gene3D" id="3.40.50.2300">
    <property type="match status" value="1"/>
</dbReference>
<evidence type="ECO:0000256" key="1">
    <source>
        <dbReference type="PROSITE-ProRule" id="PRU00169"/>
    </source>
</evidence>
<accession>A0A3S9AZK3</accession>
<feature type="transmembrane region" description="Helical" evidence="2">
    <location>
        <begin position="20"/>
        <end position="41"/>
    </location>
</feature>
<gene>
    <name evidence="4" type="ORF">D5400_01585</name>
</gene>
<dbReference type="AlphaFoldDB" id="A0A3S9AZK3"/>
<keyword evidence="2" id="KW-1133">Transmembrane helix</keyword>
<dbReference type="SUPFAM" id="SSF52172">
    <property type="entry name" value="CheY-like"/>
    <property type="match status" value="1"/>
</dbReference>
<sequence length="215" mass="23293">MLDIHISPAPSSVGFDWAPVIGLIPHVIWAAVVIIILLWIGREGLKALAGRVHKVGAAGFAIEFQATIESAAAAHHQQIPVTDLGRASRRLSSQQALLKGSRLLWVDDRPDNNRNEIKLFEEVGARVDTQLTSAAAEAAIMQVTFDLIISDIDREGTAKEGLRFAAHLAQVRNSPPLVFYVAHALRPAPVSAFGITDRPDELVHLVLDALGRSRS</sequence>
<keyword evidence="5" id="KW-1185">Reference proteome</keyword>
<feature type="domain" description="Response regulatory" evidence="3">
    <location>
        <begin position="102"/>
        <end position="215"/>
    </location>
</feature>
<dbReference type="OrthoDB" id="9180348at2"/>
<keyword evidence="1" id="KW-0597">Phosphoprotein</keyword>
<dbReference type="GO" id="GO:0000160">
    <property type="term" value="P:phosphorelay signal transduction system"/>
    <property type="evidence" value="ECO:0007669"/>
    <property type="project" value="InterPro"/>
</dbReference>
<keyword evidence="2" id="KW-0812">Transmembrane</keyword>
<keyword evidence="2" id="KW-0472">Membrane</keyword>
<protein>
    <submittedName>
        <fullName evidence="4">Response regulator</fullName>
    </submittedName>
</protein>
<organism evidence="4 5">
    <name type="scientific">Georhizobium profundi</name>
    <dbReference type="NCBI Taxonomy" id="2341112"/>
    <lineage>
        <taxon>Bacteria</taxon>
        <taxon>Pseudomonadati</taxon>
        <taxon>Pseudomonadota</taxon>
        <taxon>Alphaproteobacteria</taxon>
        <taxon>Hyphomicrobiales</taxon>
        <taxon>Rhizobiaceae</taxon>
        <taxon>Georhizobium</taxon>
    </lineage>
</organism>